<dbReference type="RefSeq" id="WP_254161614.1">
    <property type="nucleotide sequence ID" value="NZ_JAHESF010000004.1"/>
</dbReference>
<comment type="caution">
    <text evidence="2">The sequence shown here is derived from an EMBL/GenBank/DDBJ whole genome shotgun (WGS) entry which is preliminary data.</text>
</comment>
<sequence length="254" mass="27605">MKKNYSASLIALLFLCLACSDDDNTKDPSSLPAKALDQYGGALVNIEQLTNEMEFIAREALTGTFTSFLTCSNIQTTIDGADKVYTITFSGGACADNRKRSGQLRVAVNQGTLEVMIQTTTLVRDAHSLEGIFSFQPVTQDQKAYTKLVVLNGKWTEDGRSITFTANKQYSWLQGRQTPAPDDDRLEVVSGDYFITIPSVGPCEAEIKTPLQIHGECAARLHLPVSGKVTLETIQYTKTVSFGDGACASAPTQE</sequence>
<accession>A0AAP2DHR9</accession>
<organism evidence="2 3">
    <name type="scientific">Chryseosolibacter histidini</name>
    <dbReference type="NCBI Taxonomy" id="2782349"/>
    <lineage>
        <taxon>Bacteria</taxon>
        <taxon>Pseudomonadati</taxon>
        <taxon>Bacteroidota</taxon>
        <taxon>Cytophagia</taxon>
        <taxon>Cytophagales</taxon>
        <taxon>Chryseotaleaceae</taxon>
        <taxon>Chryseosolibacter</taxon>
    </lineage>
</organism>
<dbReference type="Proteomes" id="UP001319200">
    <property type="component" value="Unassembled WGS sequence"/>
</dbReference>
<keyword evidence="1" id="KW-0732">Signal</keyword>
<proteinExistence type="predicted"/>
<evidence type="ECO:0000313" key="2">
    <source>
        <dbReference type="EMBL" id="MBT1696360.1"/>
    </source>
</evidence>
<name>A0AAP2DHR9_9BACT</name>
<protein>
    <recommendedName>
        <fullName evidence="4">Lipoprotein</fullName>
    </recommendedName>
</protein>
<evidence type="ECO:0000256" key="1">
    <source>
        <dbReference type="SAM" id="SignalP"/>
    </source>
</evidence>
<keyword evidence="3" id="KW-1185">Reference proteome</keyword>
<gene>
    <name evidence="2" type="ORF">KK083_05705</name>
</gene>
<evidence type="ECO:0000313" key="3">
    <source>
        <dbReference type="Proteomes" id="UP001319200"/>
    </source>
</evidence>
<evidence type="ECO:0008006" key="4">
    <source>
        <dbReference type="Google" id="ProtNLM"/>
    </source>
</evidence>
<feature type="signal peptide" evidence="1">
    <location>
        <begin position="1"/>
        <end position="20"/>
    </location>
</feature>
<reference evidence="2 3" key="1">
    <citation type="submission" date="2021-05" db="EMBL/GenBank/DDBJ databases">
        <title>A Polyphasic approach of four new species of the genus Ohtaekwangia: Ohtaekwangia histidinii sp. nov., Ohtaekwangia cretensis sp. nov., Ohtaekwangia indiensis sp. nov., Ohtaekwangia reichenbachii sp. nov. from diverse environment.</title>
        <authorList>
            <person name="Octaviana S."/>
        </authorList>
    </citation>
    <scope>NUCLEOTIDE SEQUENCE [LARGE SCALE GENOMIC DNA]</scope>
    <source>
        <strain evidence="2 3">PWU4</strain>
    </source>
</reference>
<dbReference type="EMBL" id="JAHESF010000004">
    <property type="protein sequence ID" value="MBT1696360.1"/>
    <property type="molecule type" value="Genomic_DNA"/>
</dbReference>
<dbReference type="AlphaFoldDB" id="A0AAP2DHR9"/>
<feature type="chain" id="PRO_5042897398" description="Lipoprotein" evidence="1">
    <location>
        <begin position="21"/>
        <end position="254"/>
    </location>
</feature>